<dbReference type="Pfam" id="PF00730">
    <property type="entry name" value="HhH-GPD"/>
    <property type="match status" value="1"/>
</dbReference>
<dbReference type="OMA" id="LHVLMVG"/>
<dbReference type="VEuPathDB" id="FungiDB:ASPCADRAFT_211991"/>
<evidence type="ECO:0000259" key="2">
    <source>
        <dbReference type="SMART" id="SM00478"/>
    </source>
</evidence>
<dbReference type="SUPFAM" id="SSF48150">
    <property type="entry name" value="DNA-glycosylase"/>
    <property type="match status" value="1"/>
</dbReference>
<dbReference type="GO" id="GO:0006285">
    <property type="term" value="P:base-excision repair, AP site formation"/>
    <property type="evidence" value="ECO:0007669"/>
    <property type="project" value="UniProtKB-ARBA"/>
</dbReference>
<sequence>MAPVLRRRGQSKPISVRTSSRPSAKSPTLPTASKPAQRASQKWNQYRRYTSESPFPDFLSPSHEECSRVNRFLTKLHGPRDPLSSDAMNADGVARPSHFPDVLHGLIYGVLCQATNEQNAIRQLGSLDKTYGSWTNFTSIAKGGETKLQDALACGGLHVRKARMIIKILQQVKNTHEKYTLNHLISASDSEAMQDLLSYYGIGPKTASCVLALTLQRQRFVVDTHIHRLTGELGWRPSSASADQARAHLELRIPDHLKYSLHLLLITHGRECPRCRAGGDRSYNCELMHGIEA</sequence>
<reference evidence="4" key="1">
    <citation type="journal article" date="2017" name="Genome Biol.">
        <title>Comparative genomics reveals high biological diversity and specific adaptations in the industrially and medically important fungal genus Aspergillus.</title>
        <authorList>
            <person name="de Vries R.P."/>
            <person name="Riley R."/>
            <person name="Wiebenga A."/>
            <person name="Aguilar-Osorio G."/>
            <person name="Amillis S."/>
            <person name="Uchima C.A."/>
            <person name="Anderluh G."/>
            <person name="Asadollahi M."/>
            <person name="Askin M."/>
            <person name="Barry K."/>
            <person name="Battaglia E."/>
            <person name="Bayram O."/>
            <person name="Benocci T."/>
            <person name="Braus-Stromeyer S.A."/>
            <person name="Caldana C."/>
            <person name="Canovas D."/>
            <person name="Cerqueira G.C."/>
            <person name="Chen F."/>
            <person name="Chen W."/>
            <person name="Choi C."/>
            <person name="Clum A."/>
            <person name="Dos Santos R.A."/>
            <person name="Damasio A.R."/>
            <person name="Diallinas G."/>
            <person name="Emri T."/>
            <person name="Fekete E."/>
            <person name="Flipphi M."/>
            <person name="Freyberg S."/>
            <person name="Gallo A."/>
            <person name="Gournas C."/>
            <person name="Habgood R."/>
            <person name="Hainaut M."/>
            <person name="Harispe M.L."/>
            <person name="Henrissat B."/>
            <person name="Hilden K.S."/>
            <person name="Hope R."/>
            <person name="Hossain A."/>
            <person name="Karabika E."/>
            <person name="Karaffa L."/>
            <person name="Karanyi Z."/>
            <person name="Krasevec N."/>
            <person name="Kuo A."/>
            <person name="Kusch H."/>
            <person name="LaButti K."/>
            <person name="Lagendijk E.L."/>
            <person name="Lapidus A."/>
            <person name="Levasseur A."/>
            <person name="Lindquist E."/>
            <person name="Lipzen A."/>
            <person name="Logrieco A.F."/>
            <person name="MacCabe A."/>
            <person name="Maekelae M.R."/>
            <person name="Malavazi I."/>
            <person name="Melin P."/>
            <person name="Meyer V."/>
            <person name="Mielnichuk N."/>
            <person name="Miskei M."/>
            <person name="Molnar A.P."/>
            <person name="Mule G."/>
            <person name="Ngan C.Y."/>
            <person name="Orejas M."/>
            <person name="Orosz E."/>
            <person name="Ouedraogo J.P."/>
            <person name="Overkamp K.M."/>
            <person name="Park H.-S."/>
            <person name="Perrone G."/>
            <person name="Piumi F."/>
            <person name="Punt P.J."/>
            <person name="Ram A.F."/>
            <person name="Ramon A."/>
            <person name="Rauscher S."/>
            <person name="Record E."/>
            <person name="Riano-Pachon D.M."/>
            <person name="Robert V."/>
            <person name="Roehrig J."/>
            <person name="Ruller R."/>
            <person name="Salamov A."/>
            <person name="Salih N.S."/>
            <person name="Samson R.A."/>
            <person name="Sandor E."/>
            <person name="Sanguinetti M."/>
            <person name="Schuetze T."/>
            <person name="Sepcic K."/>
            <person name="Shelest E."/>
            <person name="Sherlock G."/>
            <person name="Sophianopoulou V."/>
            <person name="Squina F.M."/>
            <person name="Sun H."/>
            <person name="Susca A."/>
            <person name="Todd R.B."/>
            <person name="Tsang A."/>
            <person name="Unkles S.E."/>
            <person name="van de Wiele N."/>
            <person name="van Rossen-Uffink D."/>
            <person name="Oliveira J.V."/>
            <person name="Vesth T.C."/>
            <person name="Visser J."/>
            <person name="Yu J.-H."/>
            <person name="Zhou M."/>
            <person name="Andersen M.R."/>
            <person name="Archer D.B."/>
            <person name="Baker S.E."/>
            <person name="Benoit I."/>
            <person name="Brakhage A.A."/>
            <person name="Braus G.H."/>
            <person name="Fischer R."/>
            <person name="Frisvad J.C."/>
            <person name="Goldman G.H."/>
            <person name="Houbraken J."/>
            <person name="Oakley B."/>
            <person name="Pocsi I."/>
            <person name="Scazzocchio C."/>
            <person name="Seiboth B."/>
            <person name="vanKuyk P.A."/>
            <person name="Wortman J."/>
            <person name="Dyer P.S."/>
            <person name="Grigoriev I.V."/>
        </authorList>
    </citation>
    <scope>NUCLEOTIDE SEQUENCE [LARGE SCALE GENOMIC DNA]</scope>
    <source>
        <strain evidence="4">ITEM 5010</strain>
    </source>
</reference>
<dbReference type="CDD" id="cd00056">
    <property type="entry name" value="ENDO3c"/>
    <property type="match status" value="1"/>
</dbReference>
<dbReference type="PANTHER" id="PTHR47203:SF1">
    <property type="entry name" value="HYPOTHETICAL BASE EXCISION DNA REPAIR PROTEIN (EUROFUNG)"/>
    <property type="match status" value="1"/>
</dbReference>
<dbReference type="Gene3D" id="1.10.340.30">
    <property type="entry name" value="Hypothetical protein, domain 2"/>
    <property type="match status" value="1"/>
</dbReference>
<evidence type="ECO:0000313" key="4">
    <source>
        <dbReference type="Proteomes" id="UP000188318"/>
    </source>
</evidence>
<accession>A0A1R3R7K0</accession>
<feature type="region of interest" description="Disordered" evidence="1">
    <location>
        <begin position="1"/>
        <end position="44"/>
    </location>
</feature>
<proteinExistence type="predicted"/>
<dbReference type="STRING" id="602072.A0A1R3R7K0"/>
<dbReference type="Proteomes" id="UP000188318">
    <property type="component" value="Unassembled WGS sequence"/>
</dbReference>
<dbReference type="EMBL" id="KV907521">
    <property type="protein sequence ID" value="OOF90449.1"/>
    <property type="molecule type" value="Genomic_DNA"/>
</dbReference>
<dbReference type="InterPro" id="IPR003265">
    <property type="entry name" value="HhH-GPD_domain"/>
</dbReference>
<dbReference type="InterPro" id="IPR023170">
    <property type="entry name" value="HhH_base_excis_C"/>
</dbReference>
<dbReference type="Gene3D" id="1.10.1670.10">
    <property type="entry name" value="Helix-hairpin-Helix base-excision DNA repair enzymes (C-terminal)"/>
    <property type="match status" value="1"/>
</dbReference>
<dbReference type="InterPro" id="IPR011257">
    <property type="entry name" value="DNA_glycosylase"/>
</dbReference>
<name>A0A1R3R7K0_ASPC5</name>
<protein>
    <recommendedName>
        <fullName evidence="2">HhH-GPD domain-containing protein</fullName>
    </recommendedName>
</protein>
<evidence type="ECO:0000313" key="3">
    <source>
        <dbReference type="EMBL" id="OOF90449.1"/>
    </source>
</evidence>
<keyword evidence="4" id="KW-1185">Reference proteome</keyword>
<feature type="compositionally biased region" description="Basic residues" evidence="1">
    <location>
        <begin position="1"/>
        <end position="10"/>
    </location>
</feature>
<gene>
    <name evidence="3" type="ORF">ASPCADRAFT_211991</name>
</gene>
<organism evidence="3 4">
    <name type="scientific">Aspergillus carbonarius (strain ITEM 5010)</name>
    <dbReference type="NCBI Taxonomy" id="602072"/>
    <lineage>
        <taxon>Eukaryota</taxon>
        <taxon>Fungi</taxon>
        <taxon>Dikarya</taxon>
        <taxon>Ascomycota</taxon>
        <taxon>Pezizomycotina</taxon>
        <taxon>Eurotiomycetes</taxon>
        <taxon>Eurotiomycetidae</taxon>
        <taxon>Eurotiales</taxon>
        <taxon>Aspergillaceae</taxon>
        <taxon>Aspergillus</taxon>
        <taxon>Aspergillus subgen. Circumdati</taxon>
    </lineage>
</organism>
<dbReference type="SMART" id="SM00478">
    <property type="entry name" value="ENDO3c"/>
    <property type="match status" value="1"/>
</dbReference>
<feature type="domain" description="HhH-GPD" evidence="2">
    <location>
        <begin position="111"/>
        <end position="271"/>
    </location>
</feature>
<dbReference type="AlphaFoldDB" id="A0A1R3R7K0"/>
<feature type="compositionally biased region" description="Polar residues" evidence="1">
    <location>
        <begin position="12"/>
        <end position="31"/>
    </location>
</feature>
<dbReference type="OrthoDB" id="5607at2759"/>
<dbReference type="GO" id="GO:0000702">
    <property type="term" value="F:oxidized base lesion DNA N-glycosylase activity"/>
    <property type="evidence" value="ECO:0007669"/>
    <property type="project" value="UniProtKB-ARBA"/>
</dbReference>
<evidence type="ECO:0000256" key="1">
    <source>
        <dbReference type="SAM" id="MobiDB-lite"/>
    </source>
</evidence>
<dbReference type="PANTHER" id="PTHR47203">
    <property type="match status" value="1"/>
</dbReference>